<dbReference type="InterPro" id="IPR011006">
    <property type="entry name" value="CheY-like_superfamily"/>
</dbReference>
<comment type="caution">
    <text evidence="1">The sequence shown here is derived from an EMBL/GenBank/DDBJ whole genome shotgun (WGS) entry which is preliminary data.</text>
</comment>
<gene>
    <name evidence="1" type="ORF">PF021_04555</name>
</gene>
<dbReference type="EMBL" id="JAQHXR010000002">
    <property type="protein sequence ID" value="MDA3968944.1"/>
    <property type="molecule type" value="Genomic_DNA"/>
</dbReference>
<keyword evidence="2" id="KW-1185">Reference proteome</keyword>
<organism evidence="1 2">
    <name type="scientific">Helicobacter ibis</name>
    <dbReference type="NCBI Taxonomy" id="2962633"/>
    <lineage>
        <taxon>Bacteria</taxon>
        <taxon>Pseudomonadati</taxon>
        <taxon>Campylobacterota</taxon>
        <taxon>Epsilonproteobacteria</taxon>
        <taxon>Campylobacterales</taxon>
        <taxon>Helicobacteraceae</taxon>
        <taxon>Helicobacter</taxon>
    </lineage>
</organism>
<dbReference type="Gene3D" id="3.40.50.2300">
    <property type="match status" value="1"/>
</dbReference>
<dbReference type="Proteomes" id="UP001210261">
    <property type="component" value="Unassembled WGS sequence"/>
</dbReference>
<name>A0ABT4VE18_9HELI</name>
<dbReference type="SUPFAM" id="SSF52172">
    <property type="entry name" value="CheY-like"/>
    <property type="match status" value="1"/>
</dbReference>
<reference evidence="1 2" key="1">
    <citation type="submission" date="2023-01" db="EMBL/GenBank/DDBJ databases">
        <title>Description of Helicobacter ibis sp. nov. isolated from faecal droppings of black-faced ibis (Theristicus melanopis).</title>
        <authorList>
            <person name="Lopez-Cantillo M."/>
            <person name="Vidal-Veuthey B."/>
            <person name="Mella A."/>
            <person name="De La Haba R."/>
            <person name="Collado L."/>
        </authorList>
    </citation>
    <scope>NUCLEOTIDE SEQUENCE [LARGE SCALE GENOMIC DNA]</scope>
    <source>
        <strain evidence="1 2">A82</strain>
    </source>
</reference>
<sequence>MEKVKMIGYLIGLDTKLHKGLIEQAYNKRKFAFSLDVWQGDFRDIVPNLEVEFELSDKKEVTLVKPKTTEATDYIIRQTKSIRDCIYDFFGGVENLMQTYKKDINSGKNLDFLRIKRFLLTAYNDLFELDSTISNTALTTLKSELVKLGREYESFAKKSSHPPQYSYEKIFLAKQIEYVKNEEAISSTKSIIASGSVQQASMASTLKNMEEQFVARRDNGSAGYLHAQMNLKHFRKRYVDLLHYLQQQKEKLEKITQAGKDFEEKYFDEFLRSYVPLIAELKSDFIKLLNSKAYDLDALLWQRAKKSLSVRRFFIEAGITGTYSSKTFLKYFLRSLDESKIRHETKELFELLKYLETFSKKNILLIQQDQDDSKRYMEYLEHFDKDLNVVSSNNPKSSLSLLKSNNFNIIVMEWEVNGMKATNYVQLYTKLQKLEGREVAFFCVMVPNKLSDKEMQEAKECGVQYFIPNNNIDQFIDMMRMIL</sequence>
<proteinExistence type="predicted"/>
<protein>
    <recommendedName>
        <fullName evidence="3">Response regulatory domain-containing protein</fullName>
    </recommendedName>
</protein>
<evidence type="ECO:0008006" key="3">
    <source>
        <dbReference type="Google" id="ProtNLM"/>
    </source>
</evidence>
<accession>A0ABT4VE18</accession>
<evidence type="ECO:0000313" key="1">
    <source>
        <dbReference type="EMBL" id="MDA3968944.1"/>
    </source>
</evidence>
<evidence type="ECO:0000313" key="2">
    <source>
        <dbReference type="Proteomes" id="UP001210261"/>
    </source>
</evidence>